<reference evidence="2 3" key="1">
    <citation type="journal article" date="2019" name="Sci. Rep.">
        <title>Orb-weaving spider Araneus ventricosus genome elucidates the spidroin gene catalogue.</title>
        <authorList>
            <person name="Kono N."/>
            <person name="Nakamura H."/>
            <person name="Ohtoshi R."/>
            <person name="Moran D.A.P."/>
            <person name="Shinohara A."/>
            <person name="Yoshida Y."/>
            <person name="Fujiwara M."/>
            <person name="Mori M."/>
            <person name="Tomita M."/>
            <person name="Arakawa K."/>
        </authorList>
    </citation>
    <scope>NUCLEOTIDE SEQUENCE [LARGE SCALE GENOMIC DNA]</scope>
</reference>
<gene>
    <name evidence="2" type="ORF">AVEN_259947_1</name>
</gene>
<evidence type="ECO:0000313" key="2">
    <source>
        <dbReference type="EMBL" id="GBL73249.1"/>
    </source>
</evidence>
<comment type="subcellular location">
    <subcellularLocation>
        <location evidence="1">Nucleus</location>
    </subcellularLocation>
</comment>
<proteinExistence type="predicted"/>
<accession>A0A4Y2A1I8</accession>
<dbReference type="GO" id="GO:0005634">
    <property type="term" value="C:nucleus"/>
    <property type="evidence" value="ECO:0007669"/>
    <property type="project" value="UniProtKB-SubCell"/>
</dbReference>
<sequence>MSELTDFKRGQIVGARLVGASVDKVVEVFSVSRGTVSKTYSAYLKSGKTFSSKSQRGPKLVLSDRDRRSLRRIVTKHKKTTAAKVTAEMNVMLTNPVSTKTKRRELHKQGISG</sequence>
<dbReference type="Proteomes" id="UP000499080">
    <property type="component" value="Unassembled WGS sequence"/>
</dbReference>
<dbReference type="OrthoDB" id="10045182at2759"/>
<dbReference type="AlphaFoldDB" id="A0A4Y2A1I8"/>
<dbReference type="InterPro" id="IPR009057">
    <property type="entry name" value="Homeodomain-like_sf"/>
</dbReference>
<comment type="caution">
    <text evidence="2">The sequence shown here is derived from an EMBL/GenBank/DDBJ whole genome shotgun (WGS) entry which is preliminary data.</text>
</comment>
<evidence type="ECO:0000256" key="1">
    <source>
        <dbReference type="ARBA" id="ARBA00004123"/>
    </source>
</evidence>
<name>A0A4Y2A1I8_ARAVE</name>
<evidence type="ECO:0008006" key="4">
    <source>
        <dbReference type="Google" id="ProtNLM"/>
    </source>
</evidence>
<organism evidence="2 3">
    <name type="scientific">Araneus ventricosus</name>
    <name type="common">Orbweaver spider</name>
    <name type="synonym">Epeira ventricosa</name>
    <dbReference type="NCBI Taxonomy" id="182803"/>
    <lineage>
        <taxon>Eukaryota</taxon>
        <taxon>Metazoa</taxon>
        <taxon>Ecdysozoa</taxon>
        <taxon>Arthropoda</taxon>
        <taxon>Chelicerata</taxon>
        <taxon>Arachnida</taxon>
        <taxon>Araneae</taxon>
        <taxon>Araneomorphae</taxon>
        <taxon>Entelegynae</taxon>
        <taxon>Araneoidea</taxon>
        <taxon>Araneidae</taxon>
        <taxon>Araneus</taxon>
    </lineage>
</organism>
<evidence type="ECO:0000313" key="3">
    <source>
        <dbReference type="Proteomes" id="UP000499080"/>
    </source>
</evidence>
<dbReference type="SUPFAM" id="SSF46689">
    <property type="entry name" value="Homeodomain-like"/>
    <property type="match status" value="1"/>
</dbReference>
<protein>
    <recommendedName>
        <fullName evidence="4">Transposase Tc1-like domain-containing protein</fullName>
    </recommendedName>
</protein>
<dbReference type="EMBL" id="BGPR01154907">
    <property type="protein sequence ID" value="GBL73249.1"/>
    <property type="molecule type" value="Genomic_DNA"/>
</dbReference>
<keyword evidence="3" id="KW-1185">Reference proteome</keyword>